<evidence type="ECO:0000313" key="9">
    <source>
        <dbReference type="Proteomes" id="UP000283090"/>
    </source>
</evidence>
<evidence type="ECO:0000259" key="7">
    <source>
        <dbReference type="Pfam" id="PF20684"/>
    </source>
</evidence>
<dbReference type="Pfam" id="PF20684">
    <property type="entry name" value="Fung_rhodopsin"/>
    <property type="match status" value="1"/>
</dbReference>
<feature type="transmembrane region" description="Helical" evidence="6">
    <location>
        <begin position="95"/>
        <end position="117"/>
    </location>
</feature>
<comment type="similarity">
    <text evidence="5">Belongs to the SAT4 family.</text>
</comment>
<keyword evidence="9" id="KW-1185">Reference proteome</keyword>
<evidence type="ECO:0000256" key="5">
    <source>
        <dbReference type="ARBA" id="ARBA00038359"/>
    </source>
</evidence>
<feature type="transmembrane region" description="Helical" evidence="6">
    <location>
        <begin position="45"/>
        <end position="65"/>
    </location>
</feature>
<feature type="transmembrane region" description="Helical" evidence="6">
    <location>
        <begin position="181"/>
        <end position="203"/>
    </location>
</feature>
<evidence type="ECO:0000256" key="1">
    <source>
        <dbReference type="ARBA" id="ARBA00004141"/>
    </source>
</evidence>
<feature type="transmembrane region" description="Helical" evidence="6">
    <location>
        <begin position="12"/>
        <end position="33"/>
    </location>
</feature>
<organism evidence="8 9">
    <name type="scientific">Arthrobotrys flagrans</name>
    <name type="common">Nematode-trapping fungus</name>
    <name type="synonym">Trichothecium flagrans</name>
    <dbReference type="NCBI Taxonomy" id="97331"/>
    <lineage>
        <taxon>Eukaryota</taxon>
        <taxon>Fungi</taxon>
        <taxon>Dikarya</taxon>
        <taxon>Ascomycota</taxon>
        <taxon>Pezizomycotina</taxon>
        <taxon>Orbiliomycetes</taxon>
        <taxon>Orbiliales</taxon>
        <taxon>Orbiliaceae</taxon>
        <taxon>Arthrobotrys</taxon>
    </lineage>
</organism>
<name>A0A437AFG3_ARTFL</name>
<feature type="transmembrane region" description="Helical" evidence="6">
    <location>
        <begin position="258"/>
        <end position="280"/>
    </location>
</feature>
<evidence type="ECO:0000256" key="4">
    <source>
        <dbReference type="ARBA" id="ARBA00023136"/>
    </source>
</evidence>
<sequence length="374" mass="42586">MPWATSSVRQDLCLAAVLGGPLIAFVFTVMRFFDRRKAGLGWDDYLIGCACLLLIVIIYPSWRIIKMLHYGIHLWEVEPLSLVEIDYEEYHHLTLVFSFLSGLIMPLVKISILLLLLKIGSVFDNLRKAIWVFIVLSIVNCIIVQMLLLFQCPQKPDDTAADRTFGGLGCIPRKMLGRINIYQAIFNMSTDIFVFPIPVYIAYKMRMASLKDRLMVVFLFSLGLLVTVIGAIRVYLVYEERVFMKAAPDWTWGGSVWVLQHLEWTVAIAIACVPNFRTLVSRWFRRNSNRTTQINAGSLDASGSLSPASIRFSKHSKTPILKNAPMDSIMELEHVDYPAGTGSADIDLEQALKMELKEINQMKREMHFQKEISV</sequence>
<gene>
    <name evidence="8" type="ORF">DFL_000674</name>
</gene>
<feature type="transmembrane region" description="Helical" evidence="6">
    <location>
        <begin position="215"/>
        <end position="238"/>
    </location>
</feature>
<keyword evidence="3 6" id="KW-1133">Transmembrane helix</keyword>
<evidence type="ECO:0000256" key="3">
    <source>
        <dbReference type="ARBA" id="ARBA00022989"/>
    </source>
</evidence>
<feature type="transmembrane region" description="Helical" evidence="6">
    <location>
        <begin position="129"/>
        <end position="150"/>
    </location>
</feature>
<dbReference type="RefSeq" id="XP_067495221.1">
    <property type="nucleotide sequence ID" value="XM_067636214.1"/>
</dbReference>
<evidence type="ECO:0000313" key="8">
    <source>
        <dbReference type="EMBL" id="RVD89677.1"/>
    </source>
</evidence>
<dbReference type="GO" id="GO:0016020">
    <property type="term" value="C:membrane"/>
    <property type="evidence" value="ECO:0007669"/>
    <property type="project" value="UniProtKB-SubCell"/>
</dbReference>
<dbReference type="Proteomes" id="UP000283090">
    <property type="component" value="Unassembled WGS sequence"/>
</dbReference>
<comment type="subcellular location">
    <subcellularLocation>
        <location evidence="1">Membrane</location>
        <topology evidence="1">Multi-pass membrane protein</topology>
    </subcellularLocation>
</comment>
<keyword evidence="4 6" id="KW-0472">Membrane</keyword>
<accession>A0A437AFG3</accession>
<proteinExistence type="inferred from homology"/>
<comment type="caution">
    <text evidence="8">The sequence shown here is derived from an EMBL/GenBank/DDBJ whole genome shotgun (WGS) entry which is preliminary data.</text>
</comment>
<reference evidence="8 9" key="1">
    <citation type="submission" date="2019-01" db="EMBL/GenBank/DDBJ databases">
        <title>Intercellular communication is required for trap formation in the nematode-trapping fungus Duddingtonia flagrans.</title>
        <authorList>
            <person name="Youssar L."/>
            <person name="Wernet V."/>
            <person name="Hensel N."/>
            <person name="Hildebrandt H.-G."/>
            <person name="Fischer R."/>
        </authorList>
    </citation>
    <scope>NUCLEOTIDE SEQUENCE [LARGE SCALE GENOMIC DNA]</scope>
    <source>
        <strain evidence="8 9">CBS H-5679</strain>
    </source>
</reference>
<protein>
    <recommendedName>
        <fullName evidence="7">Rhodopsin domain-containing protein</fullName>
    </recommendedName>
</protein>
<keyword evidence="2 6" id="KW-0812">Transmembrane</keyword>
<evidence type="ECO:0000256" key="2">
    <source>
        <dbReference type="ARBA" id="ARBA00022692"/>
    </source>
</evidence>
<dbReference type="GeneID" id="93582985"/>
<dbReference type="InterPro" id="IPR049326">
    <property type="entry name" value="Rhodopsin_dom_fungi"/>
</dbReference>
<dbReference type="OrthoDB" id="5283415at2759"/>
<feature type="domain" description="Rhodopsin" evidence="7">
    <location>
        <begin position="31"/>
        <end position="282"/>
    </location>
</feature>
<dbReference type="InterPro" id="IPR052337">
    <property type="entry name" value="SAT4-like"/>
</dbReference>
<evidence type="ECO:0000256" key="6">
    <source>
        <dbReference type="SAM" id="Phobius"/>
    </source>
</evidence>
<dbReference type="AlphaFoldDB" id="A0A437AFG3"/>
<dbReference type="PANTHER" id="PTHR33048:SF158">
    <property type="entry name" value="MEMBRANE PROTEIN PTH11-LIKE, PUTATIVE-RELATED"/>
    <property type="match status" value="1"/>
</dbReference>
<dbReference type="PANTHER" id="PTHR33048">
    <property type="entry name" value="PTH11-LIKE INTEGRAL MEMBRANE PROTEIN (AFU_ORTHOLOGUE AFUA_5G11245)"/>
    <property type="match status" value="1"/>
</dbReference>
<dbReference type="EMBL" id="SAEB01000001">
    <property type="protein sequence ID" value="RVD89677.1"/>
    <property type="molecule type" value="Genomic_DNA"/>
</dbReference>
<dbReference type="VEuPathDB" id="FungiDB:DFL_000674"/>